<protein>
    <submittedName>
        <fullName evidence="2">Helix-turn-helix transcriptional regulator</fullName>
    </submittedName>
</protein>
<sequence>MGSCPDTGRARVLSQAEAGARVGVSKQMIGHLEGAIRKPSLTLAARLSEMGVCPPEDWNRKPSCIACGIALGKASDYCDKDGCEWREAAPAPVNAKVAA</sequence>
<dbReference type="Proteomes" id="UP001139451">
    <property type="component" value="Unassembled WGS sequence"/>
</dbReference>
<name>A0A9X2HR82_9SPHN</name>
<accession>A0A9X2HR82</accession>
<dbReference type="InterPro" id="IPR010982">
    <property type="entry name" value="Lambda_DNA-bd_dom_sf"/>
</dbReference>
<feature type="domain" description="HTH cro/C1-type" evidence="1">
    <location>
        <begin position="13"/>
        <end position="58"/>
    </location>
</feature>
<dbReference type="AlphaFoldDB" id="A0A9X2HR82"/>
<evidence type="ECO:0000313" key="2">
    <source>
        <dbReference type="EMBL" id="MCP3730410.1"/>
    </source>
</evidence>
<comment type="caution">
    <text evidence="2">The sequence shown here is derived from an EMBL/GenBank/DDBJ whole genome shotgun (WGS) entry which is preliminary data.</text>
</comment>
<dbReference type="RefSeq" id="WP_254292542.1">
    <property type="nucleotide sequence ID" value="NZ_JAMLDX010000005.1"/>
</dbReference>
<evidence type="ECO:0000313" key="3">
    <source>
        <dbReference type="Proteomes" id="UP001139451"/>
    </source>
</evidence>
<dbReference type="SUPFAM" id="SSF47413">
    <property type="entry name" value="lambda repressor-like DNA-binding domains"/>
    <property type="match status" value="1"/>
</dbReference>
<evidence type="ECO:0000259" key="1">
    <source>
        <dbReference type="PROSITE" id="PS50943"/>
    </source>
</evidence>
<proteinExistence type="predicted"/>
<dbReference type="InterPro" id="IPR001387">
    <property type="entry name" value="Cro/C1-type_HTH"/>
</dbReference>
<dbReference type="EMBL" id="JAMLDX010000005">
    <property type="protein sequence ID" value="MCP3730410.1"/>
    <property type="molecule type" value="Genomic_DNA"/>
</dbReference>
<dbReference type="PROSITE" id="PS50943">
    <property type="entry name" value="HTH_CROC1"/>
    <property type="match status" value="1"/>
</dbReference>
<dbReference type="Gene3D" id="1.10.260.40">
    <property type="entry name" value="lambda repressor-like DNA-binding domains"/>
    <property type="match status" value="1"/>
</dbReference>
<organism evidence="2 3">
    <name type="scientific">Sphingomonas tagetis</name>
    <dbReference type="NCBI Taxonomy" id="2949092"/>
    <lineage>
        <taxon>Bacteria</taxon>
        <taxon>Pseudomonadati</taxon>
        <taxon>Pseudomonadota</taxon>
        <taxon>Alphaproteobacteria</taxon>
        <taxon>Sphingomonadales</taxon>
        <taxon>Sphingomonadaceae</taxon>
        <taxon>Sphingomonas</taxon>
    </lineage>
</organism>
<keyword evidence="3" id="KW-1185">Reference proteome</keyword>
<gene>
    <name evidence="2" type="ORF">M9978_08210</name>
</gene>
<dbReference type="CDD" id="cd00093">
    <property type="entry name" value="HTH_XRE"/>
    <property type="match status" value="1"/>
</dbReference>
<dbReference type="Pfam" id="PF01381">
    <property type="entry name" value="HTH_3"/>
    <property type="match status" value="1"/>
</dbReference>
<reference evidence="2" key="1">
    <citation type="submission" date="2022-05" db="EMBL/GenBank/DDBJ databases">
        <title>Sphingomonas sp. strain MG17 Genome sequencing and assembly.</title>
        <authorList>
            <person name="Kim I."/>
        </authorList>
    </citation>
    <scope>NUCLEOTIDE SEQUENCE</scope>
    <source>
        <strain evidence="2">MG17</strain>
    </source>
</reference>
<dbReference type="GO" id="GO:0003677">
    <property type="term" value="F:DNA binding"/>
    <property type="evidence" value="ECO:0007669"/>
    <property type="project" value="InterPro"/>
</dbReference>